<dbReference type="InterPro" id="IPR006050">
    <property type="entry name" value="DNA_photolyase_N"/>
</dbReference>
<dbReference type="PANTHER" id="PTHR11455">
    <property type="entry name" value="CRYPTOCHROME"/>
    <property type="match status" value="1"/>
</dbReference>
<dbReference type="PANTHER" id="PTHR11455:SF9">
    <property type="entry name" value="CRYPTOCHROME CIRCADIAN CLOCK 5 ISOFORM X1"/>
    <property type="match status" value="1"/>
</dbReference>
<dbReference type="InterPro" id="IPR002081">
    <property type="entry name" value="Cryptochrome/DNA_photolyase_1"/>
</dbReference>
<feature type="non-terminal residue" evidence="3">
    <location>
        <position position="238"/>
    </location>
</feature>
<gene>
    <name evidence="3" type="ORF">M9458_022391</name>
</gene>
<evidence type="ECO:0000256" key="1">
    <source>
        <dbReference type="ARBA" id="ARBA00022991"/>
    </source>
</evidence>
<proteinExistence type="predicted"/>
<dbReference type="SUPFAM" id="SSF52425">
    <property type="entry name" value="Cryptochrome/photolyase, N-terminal domain"/>
    <property type="match status" value="1"/>
</dbReference>
<accession>A0ABD0QDE8</accession>
<evidence type="ECO:0000313" key="3">
    <source>
        <dbReference type="EMBL" id="KAL0183016.1"/>
    </source>
</evidence>
<dbReference type="AlphaFoldDB" id="A0ABD0QDE8"/>
<dbReference type="EMBL" id="JAMKFB020000010">
    <property type="protein sequence ID" value="KAL0183016.1"/>
    <property type="molecule type" value="Genomic_DNA"/>
</dbReference>
<name>A0ABD0QDE8_CIRMR</name>
<keyword evidence="4" id="KW-1185">Reference proteome</keyword>
<protein>
    <recommendedName>
        <fullName evidence="2">Photolyase/cryptochrome alpha/beta domain-containing protein</fullName>
    </recommendedName>
</protein>
<comment type="caution">
    <text evidence="3">The sequence shown here is derived from an EMBL/GenBank/DDBJ whole genome shotgun (WGS) entry which is preliminary data.</text>
</comment>
<feature type="domain" description="Photolyase/cryptochrome alpha/beta" evidence="2">
    <location>
        <begin position="3"/>
        <end position="132"/>
    </location>
</feature>
<dbReference type="InterPro" id="IPR014729">
    <property type="entry name" value="Rossmann-like_a/b/a_fold"/>
</dbReference>
<dbReference type="Pfam" id="PF00875">
    <property type="entry name" value="DNA_photolyase"/>
    <property type="match status" value="1"/>
</dbReference>
<sequence length="238" mass="27411">MSHNSIHWFRKGLRLHDNPALLAALKDCRHIYPLFLLDPWYSNNTRIGINRWRFLIEALKDLDSSLKKLNSRLFVVSGSPTEVLPKLFEKWKITRLTFEVDTEPYSQSRDEEVMKLAKEHGVEVIPKISHTLYNIDRIIEENNGKTPMTYVRLQSVVKAIGPPKKPVLAPTKEDMKDETVMPLSLEGVSTLFSEDHEKEFGIPTLEHLGLDTSSLGPDLFPGGEQEALRRLDEHMERR</sequence>
<evidence type="ECO:0000313" key="4">
    <source>
        <dbReference type="Proteomes" id="UP001529510"/>
    </source>
</evidence>
<organism evidence="3 4">
    <name type="scientific">Cirrhinus mrigala</name>
    <name type="common">Mrigala</name>
    <dbReference type="NCBI Taxonomy" id="683832"/>
    <lineage>
        <taxon>Eukaryota</taxon>
        <taxon>Metazoa</taxon>
        <taxon>Chordata</taxon>
        <taxon>Craniata</taxon>
        <taxon>Vertebrata</taxon>
        <taxon>Euteleostomi</taxon>
        <taxon>Actinopterygii</taxon>
        <taxon>Neopterygii</taxon>
        <taxon>Teleostei</taxon>
        <taxon>Ostariophysi</taxon>
        <taxon>Cypriniformes</taxon>
        <taxon>Cyprinidae</taxon>
        <taxon>Labeoninae</taxon>
        <taxon>Labeonini</taxon>
        <taxon>Cirrhinus</taxon>
    </lineage>
</organism>
<dbReference type="Proteomes" id="UP001529510">
    <property type="component" value="Unassembled WGS sequence"/>
</dbReference>
<dbReference type="Gene3D" id="3.40.50.620">
    <property type="entry name" value="HUPs"/>
    <property type="match status" value="1"/>
</dbReference>
<evidence type="ECO:0000259" key="2">
    <source>
        <dbReference type="PROSITE" id="PS51645"/>
    </source>
</evidence>
<dbReference type="InterPro" id="IPR036155">
    <property type="entry name" value="Crypto/Photolyase_N_sf"/>
</dbReference>
<reference evidence="3 4" key="1">
    <citation type="submission" date="2024-05" db="EMBL/GenBank/DDBJ databases">
        <title>Genome sequencing and assembly of Indian major carp, Cirrhinus mrigala (Hamilton, 1822).</title>
        <authorList>
            <person name="Mohindra V."/>
            <person name="Chowdhury L.M."/>
            <person name="Lal K."/>
            <person name="Jena J.K."/>
        </authorList>
    </citation>
    <scope>NUCLEOTIDE SEQUENCE [LARGE SCALE GENOMIC DNA]</scope>
    <source>
        <strain evidence="3">CM1030</strain>
        <tissue evidence="3">Blood</tissue>
    </source>
</reference>
<dbReference type="Gene3D" id="1.25.40.80">
    <property type="match status" value="1"/>
</dbReference>
<keyword evidence="1" id="KW-0157">Chromophore</keyword>
<dbReference type="PROSITE" id="PS51645">
    <property type="entry name" value="PHR_CRY_ALPHA_BETA"/>
    <property type="match status" value="1"/>
</dbReference>